<dbReference type="CDD" id="cd13622">
    <property type="entry name" value="PBP2_Arg_3"/>
    <property type="match status" value="1"/>
</dbReference>
<feature type="domain" description="Solute-binding protein family 3/N-terminal" evidence="5">
    <location>
        <begin position="24"/>
        <end position="247"/>
    </location>
</feature>
<dbReference type="PROSITE" id="PS01039">
    <property type="entry name" value="SBP_BACTERIAL_3"/>
    <property type="match status" value="1"/>
</dbReference>
<evidence type="ECO:0000313" key="6">
    <source>
        <dbReference type="EMBL" id="CEG56561.1"/>
    </source>
</evidence>
<keyword evidence="7" id="KW-1185">Reference proteome</keyword>
<reference evidence="7" key="1">
    <citation type="submission" date="2014-09" db="EMBL/GenBank/DDBJ databases">
        <authorList>
            <person name="Gomez-Valero L."/>
        </authorList>
    </citation>
    <scope>NUCLEOTIDE SEQUENCE [LARGE SCALE GENOMIC DNA]</scope>
    <source>
        <strain evidence="7">ATCC700992</strain>
    </source>
</reference>
<dbReference type="InterPro" id="IPR018313">
    <property type="entry name" value="SBP_3_CS"/>
</dbReference>
<dbReference type="InterPro" id="IPR001638">
    <property type="entry name" value="Solute-binding_3/MltF_N"/>
</dbReference>
<evidence type="ECO:0000256" key="3">
    <source>
        <dbReference type="ARBA" id="ARBA00022729"/>
    </source>
</evidence>
<comment type="similarity">
    <text evidence="2 4">Belongs to the bacterial solute-binding protein 3 family.</text>
</comment>
<dbReference type="PANTHER" id="PTHR35936:SF19">
    <property type="entry name" value="AMINO-ACID-BINDING PROTEIN YXEM-RELATED"/>
    <property type="match status" value="1"/>
</dbReference>
<keyword evidence="3" id="KW-0732">Signal</keyword>
<dbReference type="EMBL" id="LN614827">
    <property type="protein sequence ID" value="CEG56561.1"/>
    <property type="molecule type" value="Genomic_DNA"/>
</dbReference>
<dbReference type="Pfam" id="PF00497">
    <property type="entry name" value="SBP_bac_3"/>
    <property type="match status" value="1"/>
</dbReference>
<evidence type="ECO:0000256" key="1">
    <source>
        <dbReference type="ARBA" id="ARBA00004196"/>
    </source>
</evidence>
<organism evidence="6 7">
    <name type="scientific">Legionella fallonii LLAP-10</name>
    <dbReference type="NCBI Taxonomy" id="1212491"/>
    <lineage>
        <taxon>Bacteria</taxon>
        <taxon>Pseudomonadati</taxon>
        <taxon>Pseudomonadota</taxon>
        <taxon>Gammaproteobacteria</taxon>
        <taxon>Legionellales</taxon>
        <taxon>Legionellaceae</taxon>
        <taxon>Legionella</taxon>
    </lineage>
</organism>
<dbReference type="STRING" id="1212491.LFA_1128"/>
<evidence type="ECO:0000313" key="7">
    <source>
        <dbReference type="Proteomes" id="UP000032430"/>
    </source>
</evidence>
<dbReference type="PANTHER" id="PTHR35936">
    <property type="entry name" value="MEMBRANE-BOUND LYTIC MUREIN TRANSGLYCOSYLASE F"/>
    <property type="match status" value="1"/>
</dbReference>
<dbReference type="HOGENOM" id="CLU_019602_18_0_6"/>
<evidence type="ECO:0000256" key="2">
    <source>
        <dbReference type="ARBA" id="ARBA00010333"/>
    </source>
</evidence>
<dbReference type="SUPFAM" id="SSF53850">
    <property type="entry name" value="Periplasmic binding protein-like II"/>
    <property type="match status" value="1"/>
</dbReference>
<evidence type="ECO:0000256" key="4">
    <source>
        <dbReference type="RuleBase" id="RU003744"/>
    </source>
</evidence>
<protein>
    <submittedName>
        <fullName evidence="6">Arginine ABC transporter, periplasmic binding protein</fullName>
    </submittedName>
</protein>
<dbReference type="KEGG" id="lfa:LFA_1128"/>
<dbReference type="GO" id="GO:0030313">
    <property type="term" value="C:cell envelope"/>
    <property type="evidence" value="ECO:0007669"/>
    <property type="project" value="UniProtKB-SubCell"/>
</dbReference>
<sequence>MSIIRHLLIFFLVTITTVHAEEVPLNVGITHFLPPYVMQGAHNESYGFDIEMMDSLCKIMKRHCVFHTMQFDQLIPAVTDRKIDVAVSFLTITQERIQLVNFSIPYLLSHSRFLSKHPPTEGLEPFNVNLLNGKKIGVVSGTIFYDHIKAMNIESPKIKLYPTNTSLIEALNSDEVEFVLVNQQAALYWEANSSGALHPIGSPYIYGYGVGIAVNKNNPVLLSEINKALLEYQNSDDFKHNYDKFIRQF</sequence>
<evidence type="ECO:0000259" key="5">
    <source>
        <dbReference type="SMART" id="SM00062"/>
    </source>
</evidence>
<accession>A0A098G3L3</accession>
<proteinExistence type="inferred from homology"/>
<comment type="subcellular location">
    <subcellularLocation>
        <location evidence="1">Cell envelope</location>
    </subcellularLocation>
</comment>
<dbReference type="Proteomes" id="UP000032430">
    <property type="component" value="Chromosome I"/>
</dbReference>
<name>A0A098G3L3_9GAMM</name>
<dbReference type="SMART" id="SM00062">
    <property type="entry name" value="PBPb"/>
    <property type="match status" value="1"/>
</dbReference>
<dbReference type="AlphaFoldDB" id="A0A098G3L3"/>
<dbReference type="RefSeq" id="WP_045095203.1">
    <property type="nucleotide sequence ID" value="NZ_LN614827.1"/>
</dbReference>
<dbReference type="Gene3D" id="3.40.190.10">
    <property type="entry name" value="Periplasmic binding protein-like II"/>
    <property type="match status" value="2"/>
</dbReference>
<dbReference type="OrthoDB" id="9768183at2"/>
<gene>
    <name evidence="6" type="ORF">LFA_1128</name>
</gene>